<dbReference type="PANTHER" id="PTHR33472">
    <property type="entry name" value="OS01G0106600 PROTEIN"/>
    <property type="match status" value="1"/>
</dbReference>
<protein>
    <submittedName>
        <fullName evidence="2">Uncharacterized protein</fullName>
    </submittedName>
</protein>
<feature type="region of interest" description="Disordered" evidence="1">
    <location>
        <begin position="829"/>
        <end position="905"/>
    </location>
</feature>
<keyword evidence="3" id="KW-1185">Reference proteome</keyword>
<reference evidence="2 3" key="1">
    <citation type="journal article" date="2012" name="Genome Biol.">
        <title>Genome and low-iron response of an oceanic diatom adapted to chronic iron limitation.</title>
        <authorList>
            <person name="Lommer M."/>
            <person name="Specht M."/>
            <person name="Roy A.S."/>
            <person name="Kraemer L."/>
            <person name="Andreson R."/>
            <person name="Gutowska M.A."/>
            <person name="Wolf J."/>
            <person name="Bergner S.V."/>
            <person name="Schilhabel M.B."/>
            <person name="Klostermeier U.C."/>
            <person name="Beiko R.G."/>
            <person name="Rosenstiel P."/>
            <person name="Hippler M."/>
            <person name="Laroche J."/>
        </authorList>
    </citation>
    <scope>NUCLEOTIDE SEQUENCE [LARGE SCALE GENOMIC DNA]</scope>
    <source>
        <strain evidence="2 3">CCMP1005</strain>
    </source>
</reference>
<name>K0RMC0_THAOC</name>
<sequence length="1392" mass="153262">MGIRDGESMMIMRSETRDDLRTRPTKRRRRRLGRPSPSVRLAAALALCLSGRSAALPEVADAQRSQPRPRRLRGVPLLAAASSSPDARLLQTEEGRASVQYLPDHDRYACVWGIDYEPWQSGQLSPTLEGCCSYFAWHYEGCMKRPPKESELMMYEFQQASASTAPTFQYHSSPDDDTCRNDRPLRTGEKGYKTLKKCCGKNFPSVRECVAKGESILARSEGEAADDPAYFKYLPIWGVNKCTNDRKTFAWEGGFDTLEECCGANFNWSPAKDDCLGIVPDDEGEDGGDDGETDEDETVEDGEYVDNTNGEVWWRPLPRRGHCVTSLSDPPPPAHMLHDPDRYMTKTYQSCCRDNFDGEPGEYSTCVSYSEAMSPPTDPPSRPTNVVVEISLEDYWYPSYNDGVCRLDGRSAPSFMSLSHVNCCKSQFATGRKKCVRESGPAYPSAGGKDDDGGDGGGSATTTSTAVPATTVQPALYRYHYFAHYGLTACVQNTLLEAPDYTYEAPADFLFLTMEDCCLETWYEEDEYGTCLEHSRHYALGLAYNQWHGSFDVDSVGHHLEVVFEGKLYFRNVFLPSKTASNMKVVRDAVLNGLRVNMKRSLDEGGDGGFVSHLAGKTFDGVGLTDLEDAMTRRSLLLDGSEEKFEEIEVVHPDREERGRRRKLQRMQLFRFDMTISVPCDDRCLSDPATSGRSASFDLVDHFDGLLEDGSIMRTIKSDMESMGLVGPFYTASLPEGRLQFASASLDGMFTDAPTVTTSPSESPSMVPSTAEPTREVVEDVVVCKYYPHFKTGTCVNDCMQGEFQQNLYASLAECCRFPWLDEDTCLDRGETDAPTVRPSANPTTSSPSVRPSDKPTREPTSPPTTRNPTTRPTDLAAQVEEFPTFSPSMITDSPTDPIPPTRSPTLPPTTNFVESFESGNMPLFTTNRNNMAWTLTDRQSTDGTYSIRNAITGKGQRSKLVLEHDFGEGGILRWDQRVDVQMPWNMLAVRLDGTTKIGIAGGNGNPTWKTQDLGIGPGKHMVEWEVRTADSPLPPDPPVTGFVYIDNVRFFDGGTAPPPETPPPTPKPTPKPSPPPVEELTATPTDGPSATPTASPASEAVPSEDVGEFAESFESGDIASSVFSTSDVLPWTVDAQIKSDGEFSATNSLTERGQSSKMTMVREFPSQGVLHFDLRSDVFMPWAMFLVRVDGDMKESVTGHAGEVQWGGRTVDVPSGQHTIEFEVKTIDSLMPPNPQGSGKVWVDNVRFHESVIYDFDDGEISDDFETGGVGRWRVDDNQPSGGTGLAVRSQKGLLPGESCSLFYTAEVGESGSVVSFNVFLGMGTFSFLVDDTVKDRIGMPGAGVRRVSILLPPGQHALEWKYEAPFAANMPLSAVWVDNISFDVVGFVKN</sequence>
<feature type="region of interest" description="Disordered" evidence="1">
    <location>
        <begin position="1"/>
        <end position="36"/>
    </location>
</feature>
<evidence type="ECO:0000313" key="2">
    <source>
        <dbReference type="EMBL" id="EJK54250.1"/>
    </source>
</evidence>
<feature type="region of interest" description="Disordered" evidence="1">
    <location>
        <begin position="279"/>
        <end position="300"/>
    </location>
</feature>
<dbReference type="OMA" id="ICCEANF"/>
<feature type="compositionally biased region" description="Basic residues" evidence="1">
    <location>
        <begin position="23"/>
        <end position="33"/>
    </location>
</feature>
<feature type="compositionally biased region" description="Polar residues" evidence="1">
    <location>
        <begin position="839"/>
        <end position="850"/>
    </location>
</feature>
<evidence type="ECO:0000313" key="3">
    <source>
        <dbReference type="Proteomes" id="UP000266841"/>
    </source>
</evidence>
<dbReference type="Proteomes" id="UP000266841">
    <property type="component" value="Unassembled WGS sequence"/>
</dbReference>
<feature type="compositionally biased region" description="Pro residues" evidence="1">
    <location>
        <begin position="1057"/>
        <end position="1078"/>
    </location>
</feature>
<dbReference type="PANTHER" id="PTHR33472:SF28">
    <property type="entry name" value="BROMO AND FHA DOMAIN-CONTAINING PROTEIN DDB_G0267958"/>
    <property type="match status" value="1"/>
</dbReference>
<accession>K0RMC0</accession>
<proteinExistence type="predicted"/>
<evidence type="ECO:0000256" key="1">
    <source>
        <dbReference type="SAM" id="MobiDB-lite"/>
    </source>
</evidence>
<feature type="region of interest" description="Disordered" evidence="1">
    <location>
        <begin position="1051"/>
        <end position="1113"/>
    </location>
</feature>
<feature type="compositionally biased region" description="Low complexity" evidence="1">
    <location>
        <begin position="1082"/>
        <end position="1104"/>
    </location>
</feature>
<dbReference type="eggNOG" id="ENOG502TDDB">
    <property type="taxonomic scope" value="Eukaryota"/>
</dbReference>
<dbReference type="EMBL" id="AGNL01036118">
    <property type="protein sequence ID" value="EJK54250.1"/>
    <property type="molecule type" value="Genomic_DNA"/>
</dbReference>
<feature type="region of interest" description="Disordered" evidence="1">
    <location>
        <begin position="437"/>
        <end position="465"/>
    </location>
</feature>
<feature type="compositionally biased region" description="Low complexity" evidence="1">
    <location>
        <begin position="864"/>
        <end position="874"/>
    </location>
</feature>
<comment type="caution">
    <text evidence="2">The sequence shown here is derived from an EMBL/GenBank/DDBJ whole genome shotgun (WGS) entry which is preliminary data.</text>
</comment>
<feature type="compositionally biased region" description="Acidic residues" evidence="1">
    <location>
        <begin position="280"/>
        <end position="300"/>
    </location>
</feature>
<gene>
    <name evidence="2" type="ORF">THAOC_26145</name>
</gene>
<organism evidence="2 3">
    <name type="scientific">Thalassiosira oceanica</name>
    <name type="common">Marine diatom</name>
    <dbReference type="NCBI Taxonomy" id="159749"/>
    <lineage>
        <taxon>Eukaryota</taxon>
        <taxon>Sar</taxon>
        <taxon>Stramenopiles</taxon>
        <taxon>Ochrophyta</taxon>
        <taxon>Bacillariophyta</taxon>
        <taxon>Coscinodiscophyceae</taxon>
        <taxon>Thalassiosirophycidae</taxon>
        <taxon>Thalassiosirales</taxon>
        <taxon>Thalassiosiraceae</taxon>
        <taxon>Thalassiosira</taxon>
    </lineage>
</organism>